<evidence type="ECO:0000256" key="3">
    <source>
        <dbReference type="ARBA" id="ARBA00022946"/>
    </source>
</evidence>
<dbReference type="PANTHER" id="PTHR12810">
    <property type="entry name" value="MITOCHONDRIAL 28S RIBOSOMAL PROTEIN S29"/>
    <property type="match status" value="1"/>
</dbReference>
<evidence type="ECO:0000313" key="8">
    <source>
        <dbReference type="EMBL" id="JAS09491.1"/>
    </source>
</evidence>
<proteinExistence type="inferred from homology"/>
<evidence type="ECO:0000256" key="2">
    <source>
        <dbReference type="ARBA" id="ARBA00009863"/>
    </source>
</evidence>
<gene>
    <name evidence="8" type="ORF">g.4390</name>
</gene>
<evidence type="ECO:0000256" key="7">
    <source>
        <dbReference type="ARBA" id="ARBA00035140"/>
    </source>
</evidence>
<comment type="subcellular location">
    <subcellularLocation>
        <location evidence="1">Mitochondrion</location>
    </subcellularLocation>
</comment>
<sequence length="387" mass="43936">MSFSLVRQIILSSPKVCSRSFATAEAATITSFNTNTVLRTTENDPTHHTQDHIGLLYTLDSNVKKKLFPPSVLPKQFEDNCKTFAESSIVIRSPAVELISFLKRANYDHPVIRYVIYGRTGCGKSLTMAHALHYAHVNKFITLHVPNVWRWFCNTKEIVALNNESTVIDFPLEAASWLKNFSATNSDLITELNLRLSKDYVWNKRETTPANSPLNELVAHGIARVKYASAVIDGLIDELKLFSNKGSCKTMVAIDGFNGFFNFWTVLKTSEKVRVTPDKVTLTKSFLKAAENDWKNGAVILTVDKDATSLKYPNENHYPFHLLGKKGVEHIDPFIPIHVPEMNKGEFHNLLNYLEERKWLQNPQGRQELEFLSQRNPKELIKLCASL</sequence>
<evidence type="ECO:0000256" key="4">
    <source>
        <dbReference type="ARBA" id="ARBA00022980"/>
    </source>
</evidence>
<keyword evidence="6" id="KW-0687">Ribonucleoprotein</keyword>
<dbReference type="GO" id="GO:0006915">
    <property type="term" value="P:apoptotic process"/>
    <property type="evidence" value="ECO:0007669"/>
    <property type="project" value="InterPro"/>
</dbReference>
<reference evidence="8" key="1">
    <citation type="submission" date="2015-12" db="EMBL/GenBank/DDBJ databases">
        <title>De novo transcriptome assembly of four potential Pierce s Disease insect vectors from Arizona vineyards.</title>
        <authorList>
            <person name="Tassone E.E."/>
        </authorList>
    </citation>
    <scope>NUCLEOTIDE SEQUENCE</scope>
</reference>
<organism evidence="8">
    <name type="scientific">Clastoptera arizonana</name>
    <name type="common">Arizona spittle bug</name>
    <dbReference type="NCBI Taxonomy" id="38151"/>
    <lineage>
        <taxon>Eukaryota</taxon>
        <taxon>Metazoa</taxon>
        <taxon>Ecdysozoa</taxon>
        <taxon>Arthropoda</taxon>
        <taxon>Hexapoda</taxon>
        <taxon>Insecta</taxon>
        <taxon>Pterygota</taxon>
        <taxon>Neoptera</taxon>
        <taxon>Paraneoptera</taxon>
        <taxon>Hemiptera</taxon>
        <taxon>Auchenorrhyncha</taxon>
        <taxon>Cercopoidea</taxon>
        <taxon>Clastopteridae</taxon>
        <taxon>Clastoptera</taxon>
    </lineage>
</organism>
<evidence type="ECO:0000256" key="5">
    <source>
        <dbReference type="ARBA" id="ARBA00023128"/>
    </source>
</evidence>
<dbReference type="InterPro" id="IPR019368">
    <property type="entry name" value="Ribosomal_mS29"/>
</dbReference>
<protein>
    <recommendedName>
        <fullName evidence="7">Small ribosomal subunit protein mS29</fullName>
    </recommendedName>
</protein>
<dbReference type="PANTHER" id="PTHR12810:SF0">
    <property type="entry name" value="SMALL RIBOSOMAL SUBUNIT PROTEIN MS29"/>
    <property type="match status" value="1"/>
</dbReference>
<keyword evidence="5" id="KW-0496">Mitochondrion</keyword>
<dbReference type="GO" id="GO:0003735">
    <property type="term" value="F:structural constituent of ribosome"/>
    <property type="evidence" value="ECO:0007669"/>
    <property type="project" value="TreeGrafter"/>
</dbReference>
<dbReference type="EMBL" id="GEDC01027807">
    <property type="protein sequence ID" value="JAS09491.1"/>
    <property type="molecule type" value="Transcribed_RNA"/>
</dbReference>
<dbReference type="GO" id="GO:0005763">
    <property type="term" value="C:mitochondrial small ribosomal subunit"/>
    <property type="evidence" value="ECO:0007669"/>
    <property type="project" value="TreeGrafter"/>
</dbReference>
<keyword evidence="4" id="KW-0689">Ribosomal protein</keyword>
<accession>A0A1B6C7Q1</accession>
<keyword evidence="3" id="KW-0809">Transit peptide</keyword>
<dbReference type="InterPro" id="IPR008092">
    <property type="entry name" value="Ribosomal_mS29_met"/>
</dbReference>
<dbReference type="Pfam" id="PF10236">
    <property type="entry name" value="DAP3"/>
    <property type="match status" value="1"/>
</dbReference>
<name>A0A1B6C7Q1_9HEMI</name>
<dbReference type="AlphaFoldDB" id="A0A1B6C7Q1"/>
<evidence type="ECO:0000256" key="1">
    <source>
        <dbReference type="ARBA" id="ARBA00004173"/>
    </source>
</evidence>
<comment type="similarity">
    <text evidence="2">Belongs to the mitochondrion-specific ribosomal protein mS29 family.</text>
</comment>
<dbReference type="PRINTS" id="PR01716">
    <property type="entry name" value="DEATHASSOCP3"/>
</dbReference>
<evidence type="ECO:0000256" key="6">
    <source>
        <dbReference type="ARBA" id="ARBA00023274"/>
    </source>
</evidence>